<dbReference type="PANTHER" id="PTHR46825:SF8">
    <property type="entry name" value="BETA-LACTAMASE-RELATED"/>
    <property type="match status" value="1"/>
</dbReference>
<dbReference type="NCBIfam" id="NF033085">
    <property type="entry name" value="bla_class_C"/>
    <property type="match status" value="1"/>
</dbReference>
<dbReference type="InterPro" id="IPR001586">
    <property type="entry name" value="Beta-lactam_class-C_AS"/>
</dbReference>
<dbReference type="PROSITE" id="PS00336">
    <property type="entry name" value="BETA_LACTAMASE_C"/>
    <property type="match status" value="1"/>
</dbReference>
<feature type="signal peptide" evidence="7">
    <location>
        <begin position="1"/>
        <end position="25"/>
    </location>
</feature>
<keyword evidence="9" id="KW-0614">Plasmid</keyword>
<dbReference type="Proteomes" id="UP000182703">
    <property type="component" value="Plasmid pTAD1"/>
</dbReference>
<evidence type="ECO:0000256" key="5">
    <source>
        <dbReference type="ARBA" id="ARBA00023251"/>
    </source>
</evidence>
<sequence length="390" mass="41517">MKSKYIVSIYIMCSSIFLATAGACAAELDRGLLKAIVDVAIEPVMREHAVPGMAVGLTVDGKHYFFNYGVASKESGHPVTETTLFEVGSVSKLFAGLVGAWGAVEGEVSLTAPASSYMPALRGSSFDRITLLQLATYTAGGLPLQFPPEVRDEASMVSYFRSWKPAYPAGAQRVYSNPSIGLFGHLAAAGMGRSYEDILEATILPSLGMASTHVRVPPERMADYAFGYTREGKPRRISLDVLGAAAYGVRTSAADLLKFLDANIAPPQDARLRRAIAATQTGYVRVGEMTQGLGWERYDYPVSLETLVAGNTPQASGKGKAATWLVPPALPRPDVLLNKTGSTNGFGAYVAVVPGRRLGIVLLANRFYPNPDRVRAAHAILSAVADGAAR</sequence>
<keyword evidence="7" id="KW-0732">Signal</keyword>
<dbReference type="GO" id="GO:0008800">
    <property type="term" value="F:beta-lactamase activity"/>
    <property type="evidence" value="ECO:0007669"/>
    <property type="project" value="UniProtKB-UniRule"/>
</dbReference>
<protein>
    <recommendedName>
        <fullName evidence="3 6">Beta-lactamase</fullName>
        <ecNumber evidence="3 6">3.5.2.6</ecNumber>
    </recommendedName>
</protein>
<dbReference type="PANTHER" id="PTHR46825">
    <property type="entry name" value="D-ALANYL-D-ALANINE-CARBOXYPEPTIDASE/ENDOPEPTIDASE AMPH"/>
    <property type="match status" value="1"/>
</dbReference>
<geneLocation type="plasmid" evidence="10">
    <name>ptad1</name>
</geneLocation>
<dbReference type="InterPro" id="IPR050491">
    <property type="entry name" value="AmpC-like"/>
</dbReference>
<evidence type="ECO:0000313" key="10">
    <source>
        <dbReference type="Proteomes" id="UP000182703"/>
    </source>
</evidence>
<feature type="domain" description="Beta-lactamase-related" evidence="8">
    <location>
        <begin position="40"/>
        <end position="384"/>
    </location>
</feature>
<dbReference type="EC" id="3.5.2.6" evidence="3 6"/>
<dbReference type="Gene3D" id="3.40.710.10">
    <property type="entry name" value="DD-peptidase/beta-lactamase superfamily"/>
    <property type="match status" value="1"/>
</dbReference>
<evidence type="ECO:0000256" key="1">
    <source>
        <dbReference type="ARBA" id="ARBA00001526"/>
    </source>
</evidence>
<dbReference type="RefSeq" id="WP_071924692.1">
    <property type="nucleotide sequence ID" value="NZ_CP018096.1"/>
</dbReference>
<dbReference type="EMBL" id="CP018096">
    <property type="protein sequence ID" value="APF39450.1"/>
    <property type="molecule type" value="Genomic_DNA"/>
</dbReference>
<dbReference type="InterPro" id="IPR058136">
    <property type="entry name" value="AmpC"/>
</dbReference>
<gene>
    <name evidence="9" type="ORF">BOQ54_18325</name>
</gene>
<evidence type="ECO:0000256" key="6">
    <source>
        <dbReference type="RuleBase" id="RU361140"/>
    </source>
</evidence>
<dbReference type="GO" id="GO:0017001">
    <property type="term" value="P:antibiotic catabolic process"/>
    <property type="evidence" value="ECO:0007669"/>
    <property type="project" value="InterPro"/>
</dbReference>
<evidence type="ECO:0000256" key="3">
    <source>
        <dbReference type="ARBA" id="ARBA00012865"/>
    </source>
</evidence>
<dbReference type="AlphaFoldDB" id="A0AAC9JW50"/>
<accession>A0AAC9JW50</accession>
<dbReference type="InterPro" id="IPR001466">
    <property type="entry name" value="Beta-lactam-related"/>
</dbReference>
<dbReference type="GO" id="GO:0030288">
    <property type="term" value="C:outer membrane-bounded periplasmic space"/>
    <property type="evidence" value="ECO:0007669"/>
    <property type="project" value="InterPro"/>
</dbReference>
<dbReference type="PROSITE" id="PS51257">
    <property type="entry name" value="PROKAR_LIPOPROTEIN"/>
    <property type="match status" value="1"/>
</dbReference>
<dbReference type="SUPFAM" id="SSF56601">
    <property type="entry name" value="beta-lactamase/transpeptidase-like"/>
    <property type="match status" value="1"/>
</dbReference>
<keyword evidence="10" id="KW-1185">Reference proteome</keyword>
<comment type="similarity">
    <text evidence="2 6">Belongs to the class-C beta-lactamase family.</text>
</comment>
<dbReference type="Pfam" id="PF00144">
    <property type="entry name" value="Beta-lactamase"/>
    <property type="match status" value="1"/>
</dbReference>
<dbReference type="GO" id="GO:0046677">
    <property type="term" value="P:response to antibiotic"/>
    <property type="evidence" value="ECO:0007669"/>
    <property type="project" value="UniProtKB-UniRule"/>
</dbReference>
<proteinExistence type="inferred from homology"/>
<dbReference type="InterPro" id="IPR012338">
    <property type="entry name" value="Beta-lactam/transpept-like"/>
</dbReference>
<keyword evidence="5 6" id="KW-0046">Antibiotic resistance</keyword>
<evidence type="ECO:0000256" key="2">
    <source>
        <dbReference type="ARBA" id="ARBA00007840"/>
    </source>
</evidence>
<name>A0AAC9JW50_9HYPH</name>
<evidence type="ECO:0000256" key="7">
    <source>
        <dbReference type="SAM" id="SignalP"/>
    </source>
</evidence>
<organism evidence="9 10">
    <name type="scientific">Chelatococcus daeguensis</name>
    <dbReference type="NCBI Taxonomy" id="444444"/>
    <lineage>
        <taxon>Bacteria</taxon>
        <taxon>Pseudomonadati</taxon>
        <taxon>Pseudomonadota</taxon>
        <taxon>Alphaproteobacteria</taxon>
        <taxon>Hyphomicrobiales</taxon>
        <taxon>Chelatococcaceae</taxon>
        <taxon>Chelatococcus</taxon>
    </lineage>
</organism>
<evidence type="ECO:0000256" key="4">
    <source>
        <dbReference type="ARBA" id="ARBA00022801"/>
    </source>
</evidence>
<keyword evidence="4 6" id="KW-0378">Hydrolase</keyword>
<evidence type="ECO:0000259" key="8">
    <source>
        <dbReference type="Pfam" id="PF00144"/>
    </source>
</evidence>
<dbReference type="KEGG" id="cdq:BOQ54_18325"/>
<comment type="catalytic activity">
    <reaction evidence="1 6">
        <text>a beta-lactam + H2O = a substituted beta-amino acid</text>
        <dbReference type="Rhea" id="RHEA:20401"/>
        <dbReference type="ChEBI" id="CHEBI:15377"/>
        <dbReference type="ChEBI" id="CHEBI:35627"/>
        <dbReference type="ChEBI" id="CHEBI:140347"/>
        <dbReference type="EC" id="3.5.2.6"/>
    </reaction>
</comment>
<feature type="chain" id="PRO_5042212702" description="Beta-lactamase" evidence="7">
    <location>
        <begin position="26"/>
        <end position="390"/>
    </location>
</feature>
<reference evidence="9 10" key="1">
    <citation type="submission" date="2016-11" db="EMBL/GenBank/DDBJ databases">
        <title>Complete genome sequence of the aerobically denitrifying bacterium Chelatococcus daeguensis TAD1.</title>
        <authorList>
            <person name="Yang Y."/>
            <person name="Huang S."/>
            <person name="Lin E."/>
        </authorList>
    </citation>
    <scope>NUCLEOTIDE SEQUENCE [LARGE SCALE GENOMIC DNA]</scope>
    <source>
        <strain evidence="9 10">TAD1</strain>
        <plasmid evidence="10">ptad1</plasmid>
    </source>
</reference>
<evidence type="ECO:0000313" key="9">
    <source>
        <dbReference type="EMBL" id="APF39450.1"/>
    </source>
</evidence>